<organism evidence="7 8">
    <name type="scientific">Bodo saltans</name>
    <name type="common">Flagellated protozoan</name>
    <dbReference type="NCBI Taxonomy" id="75058"/>
    <lineage>
        <taxon>Eukaryota</taxon>
        <taxon>Discoba</taxon>
        <taxon>Euglenozoa</taxon>
        <taxon>Kinetoplastea</taxon>
        <taxon>Metakinetoplastina</taxon>
        <taxon>Eubodonida</taxon>
        <taxon>Bodonidae</taxon>
        <taxon>Bodo</taxon>
    </lineage>
</organism>
<feature type="region of interest" description="Disordered" evidence="4">
    <location>
        <begin position="373"/>
        <end position="429"/>
    </location>
</feature>
<evidence type="ECO:0000313" key="7">
    <source>
        <dbReference type="EMBL" id="CUI15627.1"/>
    </source>
</evidence>
<dbReference type="SMART" id="SM00292">
    <property type="entry name" value="BRCT"/>
    <property type="match status" value="1"/>
</dbReference>
<gene>
    <name evidence="7" type="ORF">BSAL_48755</name>
</gene>
<feature type="domain" description="BRCT" evidence="6">
    <location>
        <begin position="427"/>
        <end position="518"/>
    </location>
</feature>
<dbReference type="InterPro" id="IPR036420">
    <property type="entry name" value="BRCT_dom_sf"/>
</dbReference>
<dbReference type="Pfam" id="PF00498">
    <property type="entry name" value="FHA"/>
    <property type="match status" value="1"/>
</dbReference>
<dbReference type="InterPro" id="IPR008984">
    <property type="entry name" value="SMAD_FHA_dom_sf"/>
</dbReference>
<dbReference type="CDD" id="cd00027">
    <property type="entry name" value="BRCT"/>
    <property type="match status" value="1"/>
</dbReference>
<reference evidence="8" key="1">
    <citation type="submission" date="2015-09" db="EMBL/GenBank/DDBJ databases">
        <authorList>
            <consortium name="Pathogen Informatics"/>
        </authorList>
    </citation>
    <scope>NUCLEOTIDE SEQUENCE [LARGE SCALE GENOMIC DNA]</scope>
    <source>
        <strain evidence="8">Lake Konstanz</strain>
    </source>
</reference>
<dbReference type="SUPFAM" id="SSF49879">
    <property type="entry name" value="SMAD/FHA domain"/>
    <property type="match status" value="1"/>
</dbReference>
<dbReference type="InterPro" id="IPR000253">
    <property type="entry name" value="FHA_dom"/>
</dbReference>
<feature type="compositionally biased region" description="Polar residues" evidence="4">
    <location>
        <begin position="341"/>
        <end position="351"/>
    </location>
</feature>
<comment type="subcellular location">
    <subcellularLocation>
        <location evidence="1">Chromosome</location>
    </subcellularLocation>
</comment>
<dbReference type="Gene3D" id="2.60.200.20">
    <property type="match status" value="1"/>
</dbReference>
<evidence type="ECO:0000256" key="1">
    <source>
        <dbReference type="ARBA" id="ARBA00004286"/>
    </source>
</evidence>
<evidence type="ECO:0000256" key="3">
    <source>
        <dbReference type="ARBA" id="ARBA00023306"/>
    </source>
</evidence>
<accession>A0A0S4KMI1</accession>
<dbReference type="EMBL" id="CYKH01002252">
    <property type="protein sequence ID" value="CUI15627.1"/>
    <property type="molecule type" value="Genomic_DNA"/>
</dbReference>
<evidence type="ECO:0000259" key="5">
    <source>
        <dbReference type="PROSITE" id="PS50006"/>
    </source>
</evidence>
<feature type="region of interest" description="Disordered" evidence="4">
    <location>
        <begin position="247"/>
        <end position="275"/>
    </location>
</feature>
<keyword evidence="8" id="KW-1185">Reference proteome</keyword>
<proteinExistence type="predicted"/>
<name>A0A0S4KMI1_BODSA</name>
<dbReference type="Gene3D" id="3.40.50.10190">
    <property type="entry name" value="BRCT domain"/>
    <property type="match status" value="1"/>
</dbReference>
<evidence type="ECO:0008006" key="9">
    <source>
        <dbReference type="Google" id="ProtNLM"/>
    </source>
</evidence>
<evidence type="ECO:0000313" key="8">
    <source>
        <dbReference type="Proteomes" id="UP000051952"/>
    </source>
</evidence>
<keyword evidence="3" id="KW-0131">Cell cycle</keyword>
<dbReference type="SMART" id="SM00240">
    <property type="entry name" value="FHA"/>
    <property type="match status" value="1"/>
</dbReference>
<dbReference type="PROSITE" id="PS50006">
    <property type="entry name" value="FHA_DOMAIN"/>
    <property type="match status" value="1"/>
</dbReference>
<evidence type="ECO:0000259" key="6">
    <source>
        <dbReference type="PROSITE" id="PS50172"/>
    </source>
</evidence>
<dbReference type="OrthoDB" id="342264at2759"/>
<dbReference type="AlphaFoldDB" id="A0A0S4KMI1"/>
<dbReference type="Proteomes" id="UP000051952">
    <property type="component" value="Unassembled WGS sequence"/>
</dbReference>
<dbReference type="SUPFAM" id="SSF52113">
    <property type="entry name" value="BRCT domain"/>
    <property type="match status" value="1"/>
</dbReference>
<feature type="compositionally biased region" description="Low complexity" evidence="4">
    <location>
        <begin position="373"/>
        <end position="388"/>
    </location>
</feature>
<dbReference type="GO" id="GO:0005694">
    <property type="term" value="C:chromosome"/>
    <property type="evidence" value="ECO:0007669"/>
    <property type="project" value="UniProtKB-SubCell"/>
</dbReference>
<feature type="domain" description="FHA" evidence="5">
    <location>
        <begin position="94"/>
        <end position="146"/>
    </location>
</feature>
<evidence type="ECO:0000256" key="2">
    <source>
        <dbReference type="ARBA" id="ARBA00022454"/>
    </source>
</evidence>
<protein>
    <recommendedName>
        <fullName evidence="9">FHA domain-containing protein</fullName>
    </recommendedName>
</protein>
<dbReference type="PROSITE" id="PS50172">
    <property type="entry name" value="BRCT"/>
    <property type="match status" value="1"/>
</dbReference>
<dbReference type="InterPro" id="IPR001357">
    <property type="entry name" value="BRCT_dom"/>
</dbReference>
<keyword evidence="2" id="KW-0158">Chromosome</keyword>
<dbReference type="VEuPathDB" id="TriTrypDB:BSAL_48755"/>
<feature type="region of interest" description="Disordered" evidence="4">
    <location>
        <begin position="329"/>
        <end position="354"/>
    </location>
</feature>
<sequence length="609" mass="64553">MQMQTAPLIVFLAKESLPLPLQIHHANSSLMSATNESAASVTEGPSLVAEMQSTDVASPHSHASSLPPPSRGLVPYVLLNMVTGVTFPLFEGRNVIGRSPSPIHDVFFINLESPRSAISRVHAEIVVAPNGDVWVADAKSTNGTHIAVREGAGIALEVDRSYYCVSGTRMLFGDVELTLVIDDTLMGESQLGVALGLIAPQGGDMMDAAMVPSYFARISSPSPGPHASSLPLVPRTLSDLPVGFVTRARSHSTSRRSSSQPRSRTSKGEDESEVDKIPVKVNFPFAGSADRMAAQLLNAGSSGASVGGPLPPSVPAASVVGGANATVIGAPTSSEERSGEQQRTSTGSNRSLIPYLQDVDDDDDEKVPIAKAPAPAAARQQEPSAPAAGRQKKPAAASKAAVRGKQKQSRDGDEGEEAEAPPKKDSRVEASVAPVTVCLSGFDSKEKDVLTKLVKSRKGAVIDNMADKNVDVLVVREPPTRTPKFLISMGRGRPIVTSRFLEDAAPLSRAFEYLPDLLHNGVRYTGKKMQQVLQNVQSSTDAAIKAEGVLRGRSFFISETVGAAKQVLVDVIKGCGGQISRKKNDDDVDLVTDADEVYRKLLTGEYTRK</sequence>
<dbReference type="CDD" id="cd22665">
    <property type="entry name" value="FHA_MDC1"/>
    <property type="match status" value="1"/>
</dbReference>
<evidence type="ECO:0000256" key="4">
    <source>
        <dbReference type="SAM" id="MobiDB-lite"/>
    </source>
</evidence>
<feature type="compositionally biased region" description="Basic and acidic residues" evidence="4">
    <location>
        <begin position="266"/>
        <end position="275"/>
    </location>
</feature>